<gene>
    <name evidence="1" type="ORF">ACFFK0_18685</name>
</gene>
<dbReference type="InterPro" id="IPR021617">
    <property type="entry name" value="DUF3231"/>
</dbReference>
<keyword evidence="2" id="KW-1185">Reference proteome</keyword>
<comment type="caution">
    <text evidence="1">The sequence shown here is derived from an EMBL/GenBank/DDBJ whole genome shotgun (WGS) entry which is preliminary data.</text>
</comment>
<proteinExistence type="predicted"/>
<dbReference type="Pfam" id="PF11553">
    <property type="entry name" value="DUF3231"/>
    <property type="match status" value="2"/>
</dbReference>
<protein>
    <submittedName>
        <fullName evidence="1">DUF3231 family protein</fullName>
    </submittedName>
</protein>
<dbReference type="InterPro" id="IPR012347">
    <property type="entry name" value="Ferritin-like"/>
</dbReference>
<dbReference type="RefSeq" id="WP_377471833.1">
    <property type="nucleotide sequence ID" value="NZ_JBHLWN010000074.1"/>
</dbReference>
<evidence type="ECO:0000313" key="2">
    <source>
        <dbReference type="Proteomes" id="UP001589776"/>
    </source>
</evidence>
<evidence type="ECO:0000313" key="1">
    <source>
        <dbReference type="EMBL" id="MFC0214461.1"/>
    </source>
</evidence>
<name>A0ABV6DP98_9BACL</name>
<dbReference type="Gene3D" id="1.20.1260.10">
    <property type="match status" value="2"/>
</dbReference>
<accession>A0ABV6DP98</accession>
<dbReference type="EMBL" id="JBHLWN010000074">
    <property type="protein sequence ID" value="MFC0214461.1"/>
    <property type="molecule type" value="Genomic_DNA"/>
</dbReference>
<sequence length="336" mass="37793">MVQTEHNIRLTSAEIAHLWSGYMGDSMARCVIKYFLAKVEDLEIKPLLEYSLHLSNQHLRVISDIFSHEDIPIPHGFGDDDVNSNARRLYSDTFFLSYMKDTAKQGLALYALALALSARSDVRNYFSECLASTAELYNKVTHVMLNKGLYIRPPYIPNAESVEYVRHEGFLNGVFGDKRPFNAMEIAHLFANIQTNALGKALICEFAQTAKSDEVKKYFLRGKEIAHKQIEVFSSYLQDEDLPAPMTWDADVLDSTDAPFSDKLMLFHICGLNAAGVLNYGTALSVSLRRDLASAYVRLTGEIETYVDDGAELMINNGWMEKPPGTVDRRALTAKK</sequence>
<reference evidence="1 2" key="1">
    <citation type="submission" date="2024-09" db="EMBL/GenBank/DDBJ databases">
        <authorList>
            <person name="Sun Q."/>
            <person name="Mori K."/>
        </authorList>
    </citation>
    <scope>NUCLEOTIDE SEQUENCE [LARGE SCALE GENOMIC DNA]</scope>
    <source>
        <strain evidence="1 2">CCM 7759</strain>
    </source>
</reference>
<organism evidence="1 2">
    <name type="scientific">Paenibacillus chartarius</name>
    <dbReference type="NCBI Taxonomy" id="747481"/>
    <lineage>
        <taxon>Bacteria</taxon>
        <taxon>Bacillati</taxon>
        <taxon>Bacillota</taxon>
        <taxon>Bacilli</taxon>
        <taxon>Bacillales</taxon>
        <taxon>Paenibacillaceae</taxon>
        <taxon>Paenibacillus</taxon>
    </lineage>
</organism>
<dbReference type="Proteomes" id="UP001589776">
    <property type="component" value="Unassembled WGS sequence"/>
</dbReference>